<dbReference type="PANTHER" id="PTHR22781:SF12">
    <property type="entry name" value="AP-3 COMPLEX SUBUNIT DELTA-1"/>
    <property type="match status" value="1"/>
</dbReference>
<evidence type="ECO:0000256" key="4">
    <source>
        <dbReference type="ARBA" id="ARBA00022737"/>
    </source>
</evidence>
<dbReference type="InterPro" id="IPR011989">
    <property type="entry name" value="ARM-like"/>
</dbReference>
<dbReference type="AlphaFoldDB" id="A0A4T0I0L6"/>
<feature type="compositionally biased region" description="Low complexity" evidence="8">
    <location>
        <begin position="876"/>
        <end position="898"/>
    </location>
</feature>
<dbReference type="PANTHER" id="PTHR22781">
    <property type="entry name" value="DELTA ADAPTIN-RELATED"/>
    <property type="match status" value="1"/>
</dbReference>
<dbReference type="GO" id="GO:0010008">
    <property type="term" value="C:endosome membrane"/>
    <property type="evidence" value="ECO:0007669"/>
    <property type="project" value="TreeGrafter"/>
</dbReference>
<feature type="domain" description="Clathrin/coatomer adaptor adaptin-like N-terminal" evidence="9">
    <location>
        <begin position="21"/>
        <end position="445"/>
    </location>
</feature>
<dbReference type="InterPro" id="IPR002553">
    <property type="entry name" value="Clathrin/coatomer_adapt-like_N"/>
</dbReference>
<feature type="region of interest" description="Disordered" evidence="8">
    <location>
        <begin position="781"/>
        <end position="920"/>
    </location>
</feature>
<feature type="region of interest" description="Disordered" evidence="8">
    <location>
        <begin position="504"/>
        <end position="528"/>
    </location>
</feature>
<proteinExistence type="inferred from homology"/>
<evidence type="ECO:0000259" key="9">
    <source>
        <dbReference type="Pfam" id="PF01602"/>
    </source>
</evidence>
<feature type="region of interest" description="Disordered" evidence="8">
    <location>
        <begin position="663"/>
        <end position="685"/>
    </location>
</feature>
<evidence type="ECO:0000256" key="3">
    <source>
        <dbReference type="ARBA" id="ARBA00022448"/>
    </source>
</evidence>
<comment type="subunit">
    <text evidence="7">Adaptor protein complex 3 (AP-3) is a heterotetramer.</text>
</comment>
<dbReference type="InterPro" id="IPR017105">
    <property type="entry name" value="AP3_complex_dsu"/>
</dbReference>
<feature type="compositionally biased region" description="Basic and acidic residues" evidence="8">
    <location>
        <begin position="836"/>
        <end position="847"/>
    </location>
</feature>
<evidence type="ECO:0000313" key="10">
    <source>
        <dbReference type="EMBL" id="TIB09122.1"/>
    </source>
</evidence>
<gene>
    <name evidence="10" type="ORF">E3P90_03396</name>
</gene>
<comment type="caution">
    <text evidence="10">The sequence shown here is derived from an EMBL/GenBank/DDBJ whole genome shotgun (WGS) entry which is preliminary data.</text>
</comment>
<evidence type="ECO:0000256" key="6">
    <source>
        <dbReference type="ARBA" id="ARBA00023136"/>
    </source>
</evidence>
<evidence type="ECO:0000256" key="7">
    <source>
        <dbReference type="PIRNR" id="PIRNR037092"/>
    </source>
</evidence>
<evidence type="ECO:0000313" key="11">
    <source>
        <dbReference type="Proteomes" id="UP000306954"/>
    </source>
</evidence>
<dbReference type="Pfam" id="PF01602">
    <property type="entry name" value="Adaptin_N"/>
    <property type="match status" value="1"/>
</dbReference>
<comment type="subcellular location">
    <subcellularLocation>
        <location evidence="1">Endomembrane system</location>
    </subcellularLocation>
    <subcellularLocation>
        <location evidence="7">Golgi apparatus</location>
    </subcellularLocation>
</comment>
<protein>
    <recommendedName>
        <fullName evidence="7">AP-3 complex subunit delta</fullName>
    </recommendedName>
</protein>
<dbReference type="GO" id="GO:0006623">
    <property type="term" value="P:protein targeting to vacuole"/>
    <property type="evidence" value="ECO:0007669"/>
    <property type="project" value="TreeGrafter"/>
</dbReference>
<dbReference type="EMBL" id="SPOF01000046">
    <property type="protein sequence ID" value="TIB09122.1"/>
    <property type="molecule type" value="Genomic_DNA"/>
</dbReference>
<organism evidence="10 11">
    <name type="scientific">Wallemia ichthyophaga</name>
    <dbReference type="NCBI Taxonomy" id="245174"/>
    <lineage>
        <taxon>Eukaryota</taxon>
        <taxon>Fungi</taxon>
        <taxon>Dikarya</taxon>
        <taxon>Basidiomycota</taxon>
        <taxon>Wallemiomycotina</taxon>
        <taxon>Wallemiomycetes</taxon>
        <taxon>Wallemiales</taxon>
        <taxon>Wallemiaceae</taxon>
        <taxon>Wallemia</taxon>
    </lineage>
</organism>
<feature type="compositionally biased region" description="Basic and acidic residues" evidence="8">
    <location>
        <begin position="795"/>
        <end position="827"/>
    </location>
</feature>
<sequence>MLFIQHLSGLIKGLRANKDDEDKFIQSTLQEIKNEIKSADIETKSVAVLKLSYLEMLGYDISWSAFPIIETASSSKLHLKSIGYLAASLSFSSQTDVMILMPNLLKKDLASEPSAALSCFSSVATPELSVDLSADLSRLSTHTRPAIRQKAVAAILVAIKQSNNLDLADFKKRLRERLHDDDAGVLSATVSAITELASLYPTQSLGFAPPLYDLLTSSNNNWMIIKILKLFAALLPHEQRLQKKLYAPLSDLIESTTAVSVLYECVLTCIVGGMLHKNQMAENCLEKLTKFLTDDDHNCELSILRHPHNISDEGKVKYVALLAIAQMIPTHAHLLHAHQDDLLSTLDDPDLTIRLQGLKVVSAIVTTENVEPVMNKLFEQLVPTRPDAAASLKDPRINGSGSGNTNTPSYTRKLAHTVLDICKRDQYTNIPSFAWLIDVVVQLAKVVPGVEMDGDTGRDATSKDDLATCLQSTFLEIPVTYPQTREYSVNISLSLLGEYVESSNGGSSGSSGSSSSSSSIGDGTDVGSSSSSGVMSSIKHAMLPAAVYILGEYAMFLDTPHAAVSNLAHLAHLHPFLTPRLSPCTVAIALTSLGKVYGIHAMLLANAWEEDAGNVKSAQMARLARAAIDAATPCQASNDVDVVERARLLVNLLSVVWGELRKSGSGEKATDGKESEESAMNEANESKENVNVNVKLDNEENTNVDHGDTVATASEAPRSLYLLSSIYFDKPGAVPLDKADMASNVDLDAPLIADLCDEVYTDDEHEKEENHKTTIQVTVDTAEENRRRRQRKAALRAERAENPYYIKSKDERGSQSEEEQEKNHYDVDSIPIVNFQHDEHDEHDNTKHSALFYPKNENKSSTSSRAHSLKSPPLPTSSSQSSLSTPHTPRTTRSPEPHALSSGTVNKVVKKKAKRNEKIH</sequence>
<comment type="similarity">
    <text evidence="2 7">Belongs to the adaptor complexes large subunit family.</text>
</comment>
<comment type="function">
    <text evidence="7">Part of the AP-3 complex, an adaptor-related complex which is not clathrin-associated. The complex is associated with the Golgi region as well as more peripheral structures. It facilitates the budding of vesicles from the Golgi membrane.</text>
</comment>
<dbReference type="GO" id="GO:0005794">
    <property type="term" value="C:Golgi apparatus"/>
    <property type="evidence" value="ECO:0007669"/>
    <property type="project" value="UniProtKB-SubCell"/>
</dbReference>
<evidence type="ECO:0000256" key="8">
    <source>
        <dbReference type="SAM" id="MobiDB-lite"/>
    </source>
</evidence>
<dbReference type="GO" id="GO:0030123">
    <property type="term" value="C:AP-3 adaptor complex"/>
    <property type="evidence" value="ECO:0007669"/>
    <property type="project" value="InterPro"/>
</dbReference>
<feature type="region of interest" description="Disordered" evidence="8">
    <location>
        <begin position="390"/>
        <end position="409"/>
    </location>
</feature>
<feature type="compositionally biased region" description="Basic residues" evidence="8">
    <location>
        <begin position="908"/>
        <end position="920"/>
    </location>
</feature>
<name>A0A4T0I0L6_WALIC</name>
<dbReference type="Gene3D" id="1.25.10.10">
    <property type="entry name" value="Leucine-rich Repeat Variant"/>
    <property type="match status" value="1"/>
</dbReference>
<dbReference type="GO" id="GO:0006896">
    <property type="term" value="P:Golgi to vacuole transport"/>
    <property type="evidence" value="ECO:0007669"/>
    <property type="project" value="TreeGrafter"/>
</dbReference>
<keyword evidence="3 7" id="KW-0813">Transport</keyword>
<keyword evidence="5 7" id="KW-0653">Protein transport</keyword>
<dbReference type="PIRSF" id="PIRSF037092">
    <property type="entry name" value="AP3_complex_delta"/>
    <property type="match status" value="1"/>
</dbReference>
<evidence type="ECO:0000256" key="5">
    <source>
        <dbReference type="ARBA" id="ARBA00022927"/>
    </source>
</evidence>
<reference evidence="10 11" key="1">
    <citation type="submission" date="2019-03" db="EMBL/GenBank/DDBJ databases">
        <title>Sequencing 23 genomes of Wallemia ichthyophaga.</title>
        <authorList>
            <person name="Gostincar C."/>
        </authorList>
    </citation>
    <scope>NUCLEOTIDE SEQUENCE [LARGE SCALE GENOMIC DNA]</scope>
    <source>
        <strain evidence="10 11">EXF-8621</strain>
    </source>
</reference>
<dbReference type="Proteomes" id="UP000306954">
    <property type="component" value="Unassembled WGS sequence"/>
</dbReference>
<keyword evidence="4" id="KW-0677">Repeat</keyword>
<evidence type="ECO:0000256" key="1">
    <source>
        <dbReference type="ARBA" id="ARBA00004308"/>
    </source>
</evidence>
<feature type="compositionally biased region" description="Basic and acidic residues" evidence="8">
    <location>
        <begin position="663"/>
        <end position="676"/>
    </location>
</feature>
<evidence type="ECO:0000256" key="2">
    <source>
        <dbReference type="ARBA" id="ARBA00006613"/>
    </source>
</evidence>
<dbReference type="SUPFAM" id="SSF48371">
    <property type="entry name" value="ARM repeat"/>
    <property type="match status" value="1"/>
</dbReference>
<keyword evidence="6" id="KW-0472">Membrane</keyword>
<keyword evidence="7" id="KW-0333">Golgi apparatus</keyword>
<dbReference type="InterPro" id="IPR016024">
    <property type="entry name" value="ARM-type_fold"/>
</dbReference>
<accession>A0A4T0I0L6</accession>